<dbReference type="EMBL" id="LSYV01000002">
    <property type="protein sequence ID" value="KXZ56218.1"/>
    <property type="molecule type" value="Genomic_DNA"/>
</dbReference>
<dbReference type="OrthoDB" id="540767at2759"/>
<keyword evidence="2" id="KW-1185">Reference proteome</keyword>
<name>A0A150H305_GONPE</name>
<gene>
    <name evidence="1" type="ORF">GPECTOR_1g19</name>
</gene>
<evidence type="ECO:0000313" key="2">
    <source>
        <dbReference type="Proteomes" id="UP000075714"/>
    </source>
</evidence>
<accession>A0A150H305</accession>
<proteinExistence type="predicted"/>
<evidence type="ECO:0008006" key="3">
    <source>
        <dbReference type="Google" id="ProtNLM"/>
    </source>
</evidence>
<comment type="caution">
    <text evidence="1">The sequence shown here is derived from an EMBL/GenBank/DDBJ whole genome shotgun (WGS) entry which is preliminary data.</text>
</comment>
<organism evidence="1 2">
    <name type="scientific">Gonium pectorale</name>
    <name type="common">Green alga</name>
    <dbReference type="NCBI Taxonomy" id="33097"/>
    <lineage>
        <taxon>Eukaryota</taxon>
        <taxon>Viridiplantae</taxon>
        <taxon>Chlorophyta</taxon>
        <taxon>core chlorophytes</taxon>
        <taxon>Chlorophyceae</taxon>
        <taxon>CS clade</taxon>
        <taxon>Chlamydomonadales</taxon>
        <taxon>Volvocaceae</taxon>
        <taxon>Gonium</taxon>
    </lineage>
</organism>
<evidence type="ECO:0000313" key="1">
    <source>
        <dbReference type="EMBL" id="KXZ56218.1"/>
    </source>
</evidence>
<dbReference type="Proteomes" id="UP000075714">
    <property type="component" value="Unassembled WGS sequence"/>
</dbReference>
<sequence>MGPLPTDPNVAAFKQCAGVSPIPANCCLKLVPFIQFADCLQLPKYKSMADSFLAPAVTVDRALKECLN</sequence>
<protein>
    <recommendedName>
        <fullName evidence="3">Bifunctional inhibitor/plant lipid transfer protein/seed storage helical domain-containing protein</fullName>
    </recommendedName>
</protein>
<reference evidence="2" key="1">
    <citation type="journal article" date="2016" name="Nat. Commun.">
        <title>The Gonium pectorale genome demonstrates co-option of cell cycle regulation during the evolution of multicellularity.</title>
        <authorList>
            <person name="Hanschen E.R."/>
            <person name="Marriage T.N."/>
            <person name="Ferris P.J."/>
            <person name="Hamaji T."/>
            <person name="Toyoda A."/>
            <person name="Fujiyama A."/>
            <person name="Neme R."/>
            <person name="Noguchi H."/>
            <person name="Minakuchi Y."/>
            <person name="Suzuki M."/>
            <person name="Kawai-Toyooka H."/>
            <person name="Smith D.R."/>
            <person name="Sparks H."/>
            <person name="Anderson J."/>
            <person name="Bakaric R."/>
            <person name="Luria V."/>
            <person name="Karger A."/>
            <person name="Kirschner M.W."/>
            <person name="Durand P.M."/>
            <person name="Michod R.E."/>
            <person name="Nozaki H."/>
            <person name="Olson B.J."/>
        </authorList>
    </citation>
    <scope>NUCLEOTIDE SEQUENCE [LARGE SCALE GENOMIC DNA]</scope>
    <source>
        <strain evidence="2">NIES-2863</strain>
    </source>
</reference>
<dbReference type="AlphaFoldDB" id="A0A150H305"/>